<evidence type="ECO:0000256" key="6">
    <source>
        <dbReference type="ARBA" id="ARBA00022679"/>
    </source>
</evidence>
<dbReference type="PROSITE" id="PS51304">
    <property type="entry name" value="GALECTIN"/>
    <property type="match status" value="1"/>
</dbReference>
<keyword evidence="9 16" id="KW-1133">Transmembrane helix</keyword>
<reference evidence="18" key="1">
    <citation type="submission" date="2020-09" db="EMBL/GenBank/DDBJ databases">
        <title>Genome-Enabled Discovery of Anthraquinone Biosynthesis in Senna tora.</title>
        <authorList>
            <person name="Kang S.-H."/>
            <person name="Pandey R.P."/>
            <person name="Lee C.-M."/>
            <person name="Sim J.-S."/>
            <person name="Jeong J.-T."/>
            <person name="Choi B.-S."/>
            <person name="Jung M."/>
            <person name="Ginzburg D."/>
            <person name="Zhao K."/>
            <person name="Won S.Y."/>
            <person name="Oh T.-J."/>
            <person name="Yu Y."/>
            <person name="Kim N.-H."/>
            <person name="Lee O.R."/>
            <person name="Lee T.-H."/>
            <person name="Bashyal P."/>
            <person name="Kim T.-S."/>
            <person name="Lee W.-H."/>
            <person name="Kawkins C."/>
            <person name="Kim C.-K."/>
            <person name="Kim J.S."/>
            <person name="Ahn B.O."/>
            <person name="Rhee S.Y."/>
            <person name="Sohng J.K."/>
        </authorList>
    </citation>
    <scope>NUCLEOTIDE SEQUENCE</scope>
    <source>
        <tissue evidence="18">Leaf</tissue>
    </source>
</reference>
<evidence type="ECO:0000256" key="12">
    <source>
        <dbReference type="ARBA" id="ARBA00023180"/>
    </source>
</evidence>
<dbReference type="SUPFAM" id="SSF49899">
    <property type="entry name" value="Concanavalin A-like lectins/glucanases"/>
    <property type="match status" value="1"/>
</dbReference>
<dbReference type="InterPro" id="IPR002659">
    <property type="entry name" value="Glyco_trans_31"/>
</dbReference>
<evidence type="ECO:0000256" key="10">
    <source>
        <dbReference type="ARBA" id="ARBA00023034"/>
    </source>
</evidence>
<dbReference type="Pfam" id="PF01762">
    <property type="entry name" value="Galactosyl_T"/>
    <property type="match status" value="1"/>
</dbReference>
<accession>A0A834TY58</accession>
<dbReference type="CDD" id="cd00070">
    <property type="entry name" value="GLECT"/>
    <property type="match status" value="1"/>
</dbReference>
<keyword evidence="11 16" id="KW-0472">Membrane</keyword>
<evidence type="ECO:0000256" key="16">
    <source>
        <dbReference type="SAM" id="Phobius"/>
    </source>
</evidence>
<evidence type="ECO:0000256" key="8">
    <source>
        <dbReference type="ARBA" id="ARBA00022968"/>
    </source>
</evidence>
<comment type="cofactor">
    <cofactor evidence="1">
        <name>Mn(2+)</name>
        <dbReference type="ChEBI" id="CHEBI:29035"/>
    </cofactor>
</comment>
<dbReference type="InterPro" id="IPR001079">
    <property type="entry name" value="Galectin_CRD"/>
</dbReference>
<evidence type="ECO:0000259" key="17">
    <source>
        <dbReference type="PROSITE" id="PS51304"/>
    </source>
</evidence>
<keyword evidence="6 18" id="KW-0808">Transferase</keyword>
<dbReference type="GO" id="GO:0030246">
    <property type="term" value="F:carbohydrate binding"/>
    <property type="evidence" value="ECO:0007669"/>
    <property type="project" value="InterPro"/>
</dbReference>
<dbReference type="AlphaFoldDB" id="A0A834TY58"/>
<evidence type="ECO:0000256" key="1">
    <source>
        <dbReference type="ARBA" id="ARBA00001936"/>
    </source>
</evidence>
<dbReference type="Proteomes" id="UP000634136">
    <property type="component" value="Unassembled WGS sequence"/>
</dbReference>
<comment type="pathway">
    <text evidence="3">Protein modification; protein glycosylation.</text>
</comment>
<dbReference type="Gene3D" id="3.90.550.50">
    <property type="match status" value="1"/>
</dbReference>
<sequence length="830" mass="94272">MKRGKVEPLALPNRFRLLQILMGVILLYILFMSFEIPLGLRAGFSSLSSDALPNPFLLDGQEDQLTNTTTAARPSGEAFRVSQGSRYRKPERQMHELNKISGLIFNDTLSDANGSAKDGFSELHKAARQAWVVGKKLWDEVESGKIENDATKSKPDNHSDSCPHSISLSGSEFREQKGVMVLPCGLTLWSHLTVVGTPRWAHAEQDPKISVLKEGGDSVMVSQFMMELQGLKTVDKEEPPRILHFNPRLKGDWSGKPVIEQNTCYRMQWGSALRCEGWKSRADEETVDGQVKCEKWIRDDDNRSEESKATWWLNRLIGRKKKVTVDWPYPFAEGKLFVITLSAGLEGYHVSVDGRHVTSFPYRTGFTLEDATGLFINGDVDVNSVYAASLPTSHPSFAPQMHLEMLPQWKAPPLLHLNVELFIGILSAGNHFAERMAVRKSWFQHKLIKSSHVVARFFVALNGRKDINVDIKKEAEYFGDIIIVPYMDHYDLVVLKTVAICEYGIRSIAAEYIMKCDDDTFVRVDSIITEARDVPQDRSLYIGNMNYHHRPLRNGKWAVTYEEWLEEEYPTYANGPGYIVSSDIANFVVSEFEKHRLKLFKMEDVSMGMWVEQFNSSRAVEYVHSLKFCQFGCVEDYFTAHYQSPRQMTYKGIERSRIGTNSIAALTSSTGGWVIIGDTELIVESNPIVPFVRIGGIVIQVIKGRIRSTLKLLQIHLKRRAKVEGRVNAAGRDWDIDCTNGPTRIEEVLVEQSKRAKTVEWWKVKGASQLREKPLLGRVKEQVDMVGSEMYITWLEARVTTARATSKWVLEDVFPTPFLADLGTHQRRKK</sequence>
<comment type="function">
    <text evidence="14">Possesses hydroxyproline O-galactosyltransferase activity. Transfers galactose from UDP-galactose to hydroxyproline residues in the arabinogalactan proteins (AGPs). Is specific for AGPs containing non-contiguous peptidyl hydroxyproline residues. Utilizes UDP-galactose solely as sugar donor. The addition of galactose onto the peptidyl hydroxyproline residues in AGP core proteins represents the first committed step in arabinogalactan polysaccharide addition. AGP glycans play essential roles in both vegetative and reproductive plant growth.</text>
</comment>
<keyword evidence="13" id="KW-0464">Manganese</keyword>
<dbReference type="FunFam" id="2.60.120.200:FF:000071">
    <property type="entry name" value="Hydroxyproline O-galactosyltransferase GALT2"/>
    <property type="match status" value="1"/>
</dbReference>
<feature type="region of interest" description="Disordered" evidence="15">
    <location>
        <begin position="147"/>
        <end position="168"/>
    </location>
</feature>
<feature type="domain" description="Galectin" evidence="17">
    <location>
        <begin position="178"/>
        <end position="388"/>
    </location>
</feature>
<dbReference type="Pfam" id="PF00337">
    <property type="entry name" value="Gal-bind_lectin"/>
    <property type="match status" value="1"/>
</dbReference>
<evidence type="ECO:0000256" key="13">
    <source>
        <dbReference type="ARBA" id="ARBA00023211"/>
    </source>
</evidence>
<evidence type="ECO:0000313" key="18">
    <source>
        <dbReference type="EMBL" id="KAF7829422.1"/>
    </source>
</evidence>
<evidence type="ECO:0000256" key="2">
    <source>
        <dbReference type="ARBA" id="ARBA00004323"/>
    </source>
</evidence>
<evidence type="ECO:0000256" key="14">
    <source>
        <dbReference type="ARBA" id="ARBA00059439"/>
    </source>
</evidence>
<organism evidence="18 19">
    <name type="scientific">Senna tora</name>
    <dbReference type="NCBI Taxonomy" id="362788"/>
    <lineage>
        <taxon>Eukaryota</taxon>
        <taxon>Viridiplantae</taxon>
        <taxon>Streptophyta</taxon>
        <taxon>Embryophyta</taxon>
        <taxon>Tracheophyta</taxon>
        <taxon>Spermatophyta</taxon>
        <taxon>Magnoliopsida</taxon>
        <taxon>eudicotyledons</taxon>
        <taxon>Gunneridae</taxon>
        <taxon>Pentapetalae</taxon>
        <taxon>rosids</taxon>
        <taxon>fabids</taxon>
        <taxon>Fabales</taxon>
        <taxon>Fabaceae</taxon>
        <taxon>Caesalpinioideae</taxon>
        <taxon>Cassia clade</taxon>
        <taxon>Senna</taxon>
    </lineage>
</organism>
<dbReference type="PANTHER" id="PTHR11214:SF320">
    <property type="entry name" value="BETA-1,3-GALACTOSYLTRANSFERASE-LIKE PROTEIN"/>
    <property type="match status" value="1"/>
</dbReference>
<comment type="similarity">
    <text evidence="4">Belongs to the glycosyltransferase 31 family.</text>
</comment>
<protein>
    <submittedName>
        <fullName evidence="18">Hydroxyproline O-galactosyltransferase GALT6-like</fullName>
    </submittedName>
</protein>
<keyword evidence="19" id="KW-1185">Reference proteome</keyword>
<evidence type="ECO:0000256" key="9">
    <source>
        <dbReference type="ARBA" id="ARBA00022989"/>
    </source>
</evidence>
<feature type="transmembrane region" description="Helical" evidence="16">
    <location>
        <begin position="20"/>
        <end position="40"/>
    </location>
</feature>
<dbReference type="FunFam" id="3.90.550.50:FF:000005">
    <property type="entry name" value="Hydroxyproline O-galactosyltransferase"/>
    <property type="match status" value="1"/>
</dbReference>
<keyword evidence="7 16" id="KW-0812">Transmembrane</keyword>
<dbReference type="FunFam" id="2.60.120.200:FF:000199">
    <property type="entry name" value="Hydroxyproline O-galactosyltransferase GALT4"/>
    <property type="match status" value="1"/>
</dbReference>
<dbReference type="OrthoDB" id="2139606at2759"/>
<keyword evidence="8" id="KW-0735">Signal-anchor</keyword>
<dbReference type="Gene3D" id="2.60.120.200">
    <property type="match status" value="1"/>
</dbReference>
<dbReference type="SMART" id="SM00908">
    <property type="entry name" value="Gal-bind_lectin"/>
    <property type="match status" value="1"/>
</dbReference>
<name>A0A834TY58_9FABA</name>
<dbReference type="GO" id="GO:1990714">
    <property type="term" value="F:hydroxyproline O-galactosyltransferase activity"/>
    <property type="evidence" value="ECO:0007669"/>
    <property type="project" value="TreeGrafter"/>
</dbReference>
<comment type="caution">
    <text evidence="18">The sequence shown here is derived from an EMBL/GenBank/DDBJ whole genome shotgun (WGS) entry which is preliminary data.</text>
</comment>
<keyword evidence="10" id="KW-0333">Golgi apparatus</keyword>
<proteinExistence type="inferred from homology"/>
<evidence type="ECO:0000256" key="15">
    <source>
        <dbReference type="SAM" id="MobiDB-lite"/>
    </source>
</evidence>
<dbReference type="InterPro" id="IPR013320">
    <property type="entry name" value="ConA-like_dom_sf"/>
</dbReference>
<dbReference type="PANTHER" id="PTHR11214">
    <property type="entry name" value="BETA-1,3-N-ACETYLGLUCOSAMINYLTRANSFERASE"/>
    <property type="match status" value="1"/>
</dbReference>
<evidence type="ECO:0000313" key="19">
    <source>
        <dbReference type="Proteomes" id="UP000634136"/>
    </source>
</evidence>
<dbReference type="GO" id="GO:0010405">
    <property type="term" value="P:arabinogalactan protein metabolic process"/>
    <property type="evidence" value="ECO:0007669"/>
    <property type="project" value="UniProtKB-ARBA"/>
</dbReference>
<evidence type="ECO:0000256" key="11">
    <source>
        <dbReference type="ARBA" id="ARBA00023136"/>
    </source>
</evidence>
<gene>
    <name evidence="18" type="ORF">G2W53_020586</name>
</gene>
<keyword evidence="12" id="KW-0325">Glycoprotein</keyword>
<evidence type="ECO:0000256" key="4">
    <source>
        <dbReference type="ARBA" id="ARBA00008661"/>
    </source>
</evidence>
<feature type="compositionally biased region" description="Basic and acidic residues" evidence="15">
    <location>
        <begin position="147"/>
        <end position="161"/>
    </location>
</feature>
<evidence type="ECO:0000256" key="3">
    <source>
        <dbReference type="ARBA" id="ARBA00004922"/>
    </source>
</evidence>
<dbReference type="GO" id="GO:0000139">
    <property type="term" value="C:Golgi membrane"/>
    <property type="evidence" value="ECO:0007669"/>
    <property type="project" value="UniProtKB-SubCell"/>
</dbReference>
<dbReference type="UniPathway" id="UPA00378"/>
<keyword evidence="5 18" id="KW-0328">Glycosyltransferase</keyword>
<evidence type="ECO:0000256" key="5">
    <source>
        <dbReference type="ARBA" id="ARBA00022676"/>
    </source>
</evidence>
<dbReference type="EMBL" id="JAAIUW010000006">
    <property type="protein sequence ID" value="KAF7829422.1"/>
    <property type="molecule type" value="Genomic_DNA"/>
</dbReference>
<evidence type="ECO:0000256" key="7">
    <source>
        <dbReference type="ARBA" id="ARBA00022692"/>
    </source>
</evidence>
<comment type="subcellular location">
    <subcellularLocation>
        <location evidence="2">Golgi apparatus membrane</location>
        <topology evidence="2">Single-pass type II membrane protein</topology>
    </subcellularLocation>
</comment>